<gene>
    <name evidence="4" type="ORF">CYY_001950</name>
</gene>
<feature type="coiled-coil region" evidence="1">
    <location>
        <begin position="648"/>
        <end position="675"/>
    </location>
</feature>
<feature type="region of interest" description="Disordered" evidence="2">
    <location>
        <begin position="540"/>
        <end position="566"/>
    </location>
</feature>
<dbReference type="OrthoDB" id="10267654at2759"/>
<evidence type="ECO:0008006" key="6">
    <source>
        <dbReference type="Google" id="ProtNLM"/>
    </source>
</evidence>
<keyword evidence="3" id="KW-1133">Transmembrane helix</keyword>
<evidence type="ECO:0000256" key="3">
    <source>
        <dbReference type="SAM" id="Phobius"/>
    </source>
</evidence>
<feature type="transmembrane region" description="Helical" evidence="3">
    <location>
        <begin position="97"/>
        <end position="114"/>
    </location>
</feature>
<feature type="compositionally biased region" description="Low complexity" evidence="2">
    <location>
        <begin position="540"/>
        <end position="557"/>
    </location>
</feature>
<dbReference type="PANTHER" id="PTHR32198:SF3">
    <property type="entry name" value="MITOCHONDRIAL ESCAPE PROTEIN 2 C-TERMINAL DOMAIN-CONTAINING PROTEIN"/>
    <property type="match status" value="1"/>
</dbReference>
<comment type="caution">
    <text evidence="4">The sequence shown here is derived from an EMBL/GenBank/DDBJ whole genome shotgun (WGS) entry which is preliminary data.</text>
</comment>
<evidence type="ECO:0000313" key="4">
    <source>
        <dbReference type="EMBL" id="KAF2076761.1"/>
    </source>
</evidence>
<protein>
    <recommendedName>
        <fullName evidence="6">Mitochondrial escape protein 2</fullName>
    </recommendedName>
</protein>
<evidence type="ECO:0000256" key="2">
    <source>
        <dbReference type="SAM" id="MobiDB-lite"/>
    </source>
</evidence>
<name>A0A8J4PZ99_9MYCE</name>
<dbReference type="GO" id="GO:0005743">
    <property type="term" value="C:mitochondrial inner membrane"/>
    <property type="evidence" value="ECO:0007669"/>
    <property type="project" value="InterPro"/>
</dbReference>
<evidence type="ECO:0000313" key="5">
    <source>
        <dbReference type="Proteomes" id="UP000695562"/>
    </source>
</evidence>
<dbReference type="EMBL" id="AJWJ01000050">
    <property type="protein sequence ID" value="KAF2076761.1"/>
    <property type="molecule type" value="Genomic_DNA"/>
</dbReference>
<dbReference type="Gene3D" id="3.40.50.300">
    <property type="entry name" value="P-loop containing nucleotide triphosphate hydrolases"/>
    <property type="match status" value="1"/>
</dbReference>
<reference evidence="4" key="1">
    <citation type="submission" date="2020-01" db="EMBL/GenBank/DDBJ databases">
        <title>Development of genomics and gene disruption for Polysphondylium violaceum indicates a role for the polyketide synthase stlB in stalk morphogenesis.</title>
        <authorList>
            <person name="Narita B."/>
            <person name="Kawabe Y."/>
            <person name="Kin K."/>
            <person name="Saito T."/>
            <person name="Gibbs R."/>
            <person name="Kuspa A."/>
            <person name="Muzny D."/>
            <person name="Queller D."/>
            <person name="Richards S."/>
            <person name="Strassman J."/>
            <person name="Sucgang R."/>
            <person name="Worley K."/>
            <person name="Schaap P."/>
        </authorList>
    </citation>
    <scope>NUCLEOTIDE SEQUENCE</scope>
    <source>
        <strain evidence="4">QSvi11</strain>
    </source>
</reference>
<keyword evidence="3" id="KW-0812">Transmembrane</keyword>
<organism evidence="4 5">
    <name type="scientific">Polysphondylium violaceum</name>
    <dbReference type="NCBI Taxonomy" id="133409"/>
    <lineage>
        <taxon>Eukaryota</taxon>
        <taxon>Amoebozoa</taxon>
        <taxon>Evosea</taxon>
        <taxon>Eumycetozoa</taxon>
        <taxon>Dictyostelia</taxon>
        <taxon>Dictyosteliales</taxon>
        <taxon>Dictyosteliaceae</taxon>
        <taxon>Polysphondylium</taxon>
    </lineage>
</organism>
<proteinExistence type="predicted"/>
<dbReference type="InterPro" id="IPR039627">
    <property type="entry name" value="Yme2_C"/>
</dbReference>
<dbReference type="AlphaFoldDB" id="A0A8J4PZ99"/>
<sequence>MISAYQKLIKPQSAIIPATSQLLPYYGLGKKRLGLQNNSNNINNNNNNKSQQNPIIPLHYKEPIAPGNNANVSHLSMNTIHTNNAIGNLNKRNINSWGFRFILGFSIIGIMFFARRWTPRQIKRIITKFKKGSDDVDILSLTAKEQRMYTNISFNRDREEESLNKFLQSPPLGPIVVVGPEGSGKSHIMKKILSSRSMSILVDMRQNAVMSGDELILSFLKKLGYLLPSSDPISSLLFKGDKKQKINVQEIVQGLETVYLSLIQIREVYNITPLIAISNIEALPTSENFTRFLDWCLSVTDNKLAHIVFLTSSQFVHFHLDANINFRKRRFVYNIKFPSNEEVINYLHLVFNESGDSNSSSTESSVNSHLNLLSTNNNTPFTSAKNNNIIISDSSSYFGKKCSLSKPEIEHMVSIFGGQMRDIDLISGLVKRGEDFHYVMDLFISETVQKIGSQIDSMFQKANIADNDTIKTNTYEKYQRFYKMLEILTDVHLIRVSELIQEVFHEQPEELDEYFQDNLIYFWVGATSHHSIPEITISATSSSNSTPIIDSSSNSNNDDIDDDETRGNVEKKLKGSAGSLSMISSNANNSASSANNGGLGNNGMNIRQYSFDNFVSFSSPRIQHAVQIVLKDNRFKLQRETIEKYFKKSDLKDDKKELEEEKVLKHNEYERITTRLDNLVANSKEWIKYIGEPEFLKRKDYLILKENELLLQMEKINSQLFKIENELDNL</sequence>
<dbReference type="InterPro" id="IPR027417">
    <property type="entry name" value="P-loop_NTPase"/>
</dbReference>
<keyword evidence="1" id="KW-0175">Coiled coil</keyword>
<dbReference type="SUPFAM" id="SSF52540">
    <property type="entry name" value="P-loop containing nucleoside triphosphate hydrolases"/>
    <property type="match status" value="1"/>
</dbReference>
<keyword evidence="3" id="KW-0472">Membrane</keyword>
<evidence type="ECO:0000256" key="1">
    <source>
        <dbReference type="SAM" id="Coils"/>
    </source>
</evidence>
<dbReference type="Proteomes" id="UP000695562">
    <property type="component" value="Unassembled WGS sequence"/>
</dbReference>
<dbReference type="PANTHER" id="PTHR32198">
    <property type="entry name" value="MITOCHONDRIAL ESCAPE PROTEIN 2"/>
    <property type="match status" value="1"/>
</dbReference>
<keyword evidence="5" id="KW-1185">Reference proteome</keyword>
<accession>A0A8J4PZ99</accession>